<name>A0A0G3GWZ2_9CORY</name>
<gene>
    <name evidence="1" type="ORF">CMUST_06570</name>
</gene>
<dbReference type="PATRIC" id="fig|571915.4.peg.1396"/>
<reference evidence="1 2" key="1">
    <citation type="journal article" date="2015" name="Genome Announc.">
        <title>Complete Genome Sequence of the Type Strain Corynebacterium mustelae DSM 45274, Isolated from Various Tissues of a Male Ferret with Lethal Sepsis.</title>
        <authorList>
            <person name="Ruckert C."/>
            <person name="Eimer J."/>
            <person name="Winkler A."/>
            <person name="Tauch A."/>
        </authorList>
    </citation>
    <scope>NUCLEOTIDE SEQUENCE [LARGE SCALE GENOMIC DNA]</scope>
    <source>
        <strain evidence="1 2">DSM 45274</strain>
    </source>
</reference>
<evidence type="ECO:0000313" key="1">
    <source>
        <dbReference type="EMBL" id="AKK05649.1"/>
    </source>
</evidence>
<dbReference type="AlphaFoldDB" id="A0A0G3GWZ2"/>
<evidence type="ECO:0000313" key="2">
    <source>
        <dbReference type="Proteomes" id="UP000035199"/>
    </source>
</evidence>
<organism evidence="1 2">
    <name type="scientific">Corynebacterium mustelae</name>
    <dbReference type="NCBI Taxonomy" id="571915"/>
    <lineage>
        <taxon>Bacteria</taxon>
        <taxon>Bacillati</taxon>
        <taxon>Actinomycetota</taxon>
        <taxon>Actinomycetes</taxon>
        <taxon>Mycobacteriales</taxon>
        <taxon>Corynebacteriaceae</taxon>
        <taxon>Corynebacterium</taxon>
    </lineage>
</organism>
<dbReference type="OrthoDB" id="4454703at2"/>
<dbReference type="KEGG" id="cmv:CMUST_06570"/>
<evidence type="ECO:0008006" key="3">
    <source>
        <dbReference type="Google" id="ProtNLM"/>
    </source>
</evidence>
<protein>
    <recommendedName>
        <fullName evidence="3">Knr4/Smi1-like domain-containing protein</fullName>
    </recommendedName>
</protein>
<sequence length="252" mass="28253">MPVDQIATAVARVETALGCPLPSDFRDFVLSPEHADSVETVSFLDQVDSGVWDEDFPFEPHPHRFDVDSAITKIIESDDMDEGFAQLNAFLDESFDKPARRGAVVLGEDFCTDDRYLLVLRGLSRGQVWFSAINYNQVLVTPVHHPVTGSPLGFSQWYQLWLNPYRLTAQKPKKLNEAGIAHVRLLSPETQTALQYHAAHGQLRGLAESAISRIRKKTDVPESAEFLDPYSNQWKPVRKAVVAIWLGGQIPQ</sequence>
<proteinExistence type="predicted"/>
<dbReference type="EMBL" id="CP011542">
    <property type="protein sequence ID" value="AKK05649.1"/>
    <property type="molecule type" value="Genomic_DNA"/>
</dbReference>
<dbReference type="Proteomes" id="UP000035199">
    <property type="component" value="Chromosome"/>
</dbReference>
<dbReference type="RefSeq" id="WP_047261823.1">
    <property type="nucleotide sequence ID" value="NZ_CP011542.1"/>
</dbReference>
<keyword evidence="2" id="KW-1185">Reference proteome</keyword>
<dbReference type="STRING" id="571915.CMUST_06570"/>
<reference evidence="2" key="2">
    <citation type="submission" date="2015-05" db="EMBL/GenBank/DDBJ databases">
        <title>Complete genome sequence of Corynebacterium mustelae DSM 45274, isolated from various tissues of a male ferret with lethal sepsis.</title>
        <authorList>
            <person name="Ruckert C."/>
            <person name="Albersmeier A."/>
            <person name="Winkler A."/>
            <person name="Tauch A."/>
        </authorList>
    </citation>
    <scope>NUCLEOTIDE SEQUENCE [LARGE SCALE GENOMIC DNA]</scope>
    <source>
        <strain evidence="2">DSM 45274</strain>
    </source>
</reference>
<accession>A0A0G3GWZ2</accession>